<evidence type="ECO:0000313" key="2">
    <source>
        <dbReference type="EMBL" id="OHA84429.1"/>
    </source>
</evidence>
<dbReference type="SUPFAM" id="SSF54523">
    <property type="entry name" value="Pili subunits"/>
    <property type="match status" value="1"/>
</dbReference>
<keyword evidence="1" id="KW-1133">Transmembrane helix</keyword>
<feature type="transmembrane region" description="Helical" evidence="1">
    <location>
        <begin position="61"/>
        <end position="83"/>
    </location>
</feature>
<comment type="caution">
    <text evidence="2">The sequence shown here is derived from an EMBL/GenBank/DDBJ whole genome shotgun (WGS) entry which is preliminary data.</text>
</comment>
<reference evidence="2 3" key="1">
    <citation type="journal article" date="2016" name="Nat. Commun.">
        <title>Thousands of microbial genomes shed light on interconnected biogeochemical processes in an aquifer system.</title>
        <authorList>
            <person name="Anantharaman K."/>
            <person name="Brown C.T."/>
            <person name="Hug L.A."/>
            <person name="Sharon I."/>
            <person name="Castelle C.J."/>
            <person name="Probst A.J."/>
            <person name="Thomas B.C."/>
            <person name="Singh A."/>
            <person name="Wilkins M.J."/>
            <person name="Karaoz U."/>
            <person name="Brodie E.L."/>
            <person name="Williams K.H."/>
            <person name="Hubbard S.S."/>
            <person name="Banfield J.F."/>
        </authorList>
    </citation>
    <scope>NUCLEOTIDE SEQUENCE [LARGE SCALE GENOMIC DNA]</scope>
</reference>
<dbReference type="PROSITE" id="PS00409">
    <property type="entry name" value="PROKAR_NTER_METHYL"/>
    <property type="match status" value="1"/>
</dbReference>
<dbReference type="EMBL" id="MHUW01000001">
    <property type="protein sequence ID" value="OHA84429.1"/>
    <property type="molecule type" value="Genomic_DNA"/>
</dbReference>
<protein>
    <recommendedName>
        <fullName evidence="4">Type II secretion system protein</fullName>
    </recommendedName>
</protein>
<dbReference type="InterPro" id="IPR045584">
    <property type="entry name" value="Pilin-like"/>
</dbReference>
<accession>A0A1G2SIE9</accession>
<proteinExistence type="predicted"/>
<dbReference type="STRING" id="1802727.A2937_01695"/>
<dbReference type="InterPro" id="IPR012902">
    <property type="entry name" value="N_methyl_site"/>
</dbReference>
<keyword evidence="1" id="KW-0812">Transmembrane</keyword>
<dbReference type="Proteomes" id="UP000177987">
    <property type="component" value="Unassembled WGS sequence"/>
</dbReference>
<gene>
    <name evidence="2" type="ORF">A2937_01695</name>
</gene>
<dbReference type="AlphaFoldDB" id="A0A1G2SIE9"/>
<organism evidence="2 3">
    <name type="scientific">Candidatus Yonathbacteria bacterium RIFCSPLOWO2_01_FULL_47_33b</name>
    <dbReference type="NCBI Taxonomy" id="1802727"/>
    <lineage>
        <taxon>Bacteria</taxon>
        <taxon>Candidatus Yonathiibacteriota</taxon>
    </lineage>
</organism>
<evidence type="ECO:0008006" key="4">
    <source>
        <dbReference type="Google" id="ProtNLM"/>
    </source>
</evidence>
<name>A0A1G2SIE9_9BACT</name>
<evidence type="ECO:0000313" key="3">
    <source>
        <dbReference type="Proteomes" id="UP000177987"/>
    </source>
</evidence>
<keyword evidence="1" id="KW-0472">Membrane</keyword>
<evidence type="ECO:0000256" key="1">
    <source>
        <dbReference type="SAM" id="Phobius"/>
    </source>
</evidence>
<sequence>MKTTSQKKGFIPTPILALLRGFCSRLASKMIWGKKREDGAYSSEAAKTMPTLVSGFTLVEMIVSIGLFTIVLFIATSAFLTVVNADRKTRATRIAADNLSLALEDMERRVRTGSSYYCGIGGELGGVRGCSGETSISFTEQDGITRTTYKLEGNKITRQHICIVAPCVNSLVYDTPIDVTAPEVSITSGTGLKFIVQGSTPGVLPTGDSVQPYVTVVIDGSIGATANPAGQAKFKIQTTITQRNYDI</sequence>